<dbReference type="AlphaFoldDB" id="A0A919MDK6"/>
<dbReference type="GO" id="GO:0000976">
    <property type="term" value="F:transcription cis-regulatory region binding"/>
    <property type="evidence" value="ECO:0007669"/>
    <property type="project" value="TreeGrafter"/>
</dbReference>
<dbReference type="SUPFAM" id="SSF46689">
    <property type="entry name" value="Homeodomain-like"/>
    <property type="match status" value="1"/>
</dbReference>
<keyword evidence="2" id="KW-0238">DNA-binding</keyword>
<protein>
    <recommendedName>
        <fullName evidence="4">HTH tetR-type domain-containing protein</fullName>
    </recommendedName>
</protein>
<name>A0A919MDK6_9ACTN</name>
<dbReference type="Gene3D" id="1.10.357.10">
    <property type="entry name" value="Tetracycline Repressor, domain 2"/>
    <property type="match status" value="1"/>
</dbReference>
<accession>A0A919MDK6</accession>
<evidence type="ECO:0000256" key="3">
    <source>
        <dbReference type="ARBA" id="ARBA00023163"/>
    </source>
</evidence>
<evidence type="ECO:0000313" key="5">
    <source>
        <dbReference type="EMBL" id="GID67251.1"/>
    </source>
</evidence>
<evidence type="ECO:0000256" key="2">
    <source>
        <dbReference type="ARBA" id="ARBA00023125"/>
    </source>
</evidence>
<dbReference type="InterPro" id="IPR050109">
    <property type="entry name" value="HTH-type_TetR-like_transc_reg"/>
</dbReference>
<organism evidence="5 6">
    <name type="scientific">Actinoplanes cyaneus</name>
    <dbReference type="NCBI Taxonomy" id="52696"/>
    <lineage>
        <taxon>Bacteria</taxon>
        <taxon>Bacillati</taxon>
        <taxon>Actinomycetota</taxon>
        <taxon>Actinomycetes</taxon>
        <taxon>Micromonosporales</taxon>
        <taxon>Micromonosporaceae</taxon>
        <taxon>Actinoplanes</taxon>
    </lineage>
</organism>
<feature type="domain" description="HTH tetR-type" evidence="4">
    <location>
        <begin position="1"/>
        <end position="28"/>
    </location>
</feature>
<sequence length="171" mass="18647">MEDIADRADVARATVFNHFPRKASFLREWATRRREKAIKAAYAGGPESSLREILVRFFTELGSLSDASRPESVAVILGSAGLADTWQRSPLAVEFAGIFAEAQRRGEIDSTVNADRVGVILASSYYVILTAWAGEEPAPFDLTEEMTGTVDLILNGVLPRPTANQEPVPNP</sequence>
<dbReference type="Proteomes" id="UP000619479">
    <property type="component" value="Unassembled WGS sequence"/>
</dbReference>
<gene>
    <name evidence="5" type="ORF">Acy02nite_51320</name>
</gene>
<dbReference type="InterPro" id="IPR009057">
    <property type="entry name" value="Homeodomain-like_sf"/>
</dbReference>
<evidence type="ECO:0000259" key="4">
    <source>
        <dbReference type="Pfam" id="PF00440"/>
    </source>
</evidence>
<dbReference type="InterPro" id="IPR036271">
    <property type="entry name" value="Tet_transcr_reg_TetR-rel_C_sf"/>
</dbReference>
<proteinExistence type="predicted"/>
<comment type="caution">
    <text evidence="5">The sequence shown here is derived from an EMBL/GenBank/DDBJ whole genome shotgun (WGS) entry which is preliminary data.</text>
</comment>
<dbReference type="EMBL" id="BOMH01000038">
    <property type="protein sequence ID" value="GID67251.1"/>
    <property type="molecule type" value="Genomic_DNA"/>
</dbReference>
<reference evidence="5" key="1">
    <citation type="submission" date="2021-01" db="EMBL/GenBank/DDBJ databases">
        <title>Whole genome shotgun sequence of Actinoplanes cyaneus NBRC 14990.</title>
        <authorList>
            <person name="Komaki H."/>
            <person name="Tamura T."/>
        </authorList>
    </citation>
    <scope>NUCLEOTIDE SEQUENCE</scope>
    <source>
        <strain evidence="5">NBRC 14990</strain>
    </source>
</reference>
<dbReference type="PANTHER" id="PTHR30055:SF234">
    <property type="entry name" value="HTH-TYPE TRANSCRIPTIONAL REGULATOR BETI"/>
    <property type="match status" value="1"/>
</dbReference>
<dbReference type="Pfam" id="PF00440">
    <property type="entry name" value="TetR_N"/>
    <property type="match status" value="1"/>
</dbReference>
<keyword evidence="6" id="KW-1185">Reference proteome</keyword>
<dbReference type="PANTHER" id="PTHR30055">
    <property type="entry name" value="HTH-TYPE TRANSCRIPTIONAL REGULATOR RUTR"/>
    <property type="match status" value="1"/>
</dbReference>
<dbReference type="SUPFAM" id="SSF48498">
    <property type="entry name" value="Tetracyclin repressor-like, C-terminal domain"/>
    <property type="match status" value="1"/>
</dbReference>
<evidence type="ECO:0000256" key="1">
    <source>
        <dbReference type="ARBA" id="ARBA00023015"/>
    </source>
</evidence>
<evidence type="ECO:0000313" key="6">
    <source>
        <dbReference type="Proteomes" id="UP000619479"/>
    </source>
</evidence>
<dbReference type="GO" id="GO:0003700">
    <property type="term" value="F:DNA-binding transcription factor activity"/>
    <property type="evidence" value="ECO:0007669"/>
    <property type="project" value="TreeGrafter"/>
</dbReference>
<keyword evidence="1" id="KW-0805">Transcription regulation</keyword>
<dbReference type="InterPro" id="IPR001647">
    <property type="entry name" value="HTH_TetR"/>
</dbReference>
<keyword evidence="3" id="KW-0804">Transcription</keyword>